<name>A0AAE4MDY3_9EURY</name>
<keyword evidence="2" id="KW-1185">Reference proteome</keyword>
<evidence type="ECO:0000313" key="2">
    <source>
        <dbReference type="Proteomes" id="UP001273136"/>
    </source>
</evidence>
<dbReference type="Proteomes" id="UP001273136">
    <property type="component" value="Unassembled WGS sequence"/>
</dbReference>
<gene>
    <name evidence="1" type="ORF">McpAg1_17710</name>
</gene>
<organism evidence="1 2">
    <name type="scientific">Methanorbis furvi</name>
    <dbReference type="NCBI Taxonomy" id="3028299"/>
    <lineage>
        <taxon>Archaea</taxon>
        <taxon>Methanobacteriati</taxon>
        <taxon>Methanobacteriota</taxon>
        <taxon>Stenosarchaea group</taxon>
        <taxon>Methanomicrobia</taxon>
        <taxon>Methanomicrobiales</taxon>
        <taxon>Methanocorpusculaceae</taxon>
        <taxon>Methanorbis</taxon>
    </lineage>
</organism>
<comment type="caution">
    <text evidence="1">The sequence shown here is derived from an EMBL/GenBank/DDBJ whole genome shotgun (WGS) entry which is preliminary data.</text>
</comment>
<proteinExistence type="predicted"/>
<reference evidence="1" key="1">
    <citation type="submission" date="2023-06" db="EMBL/GenBank/DDBJ databases">
        <title>Genome sequence of Methancorpusculaceae sp. Ag1.</title>
        <authorList>
            <person name="Protasov E."/>
            <person name="Platt K."/>
            <person name="Poehlein A."/>
            <person name="Daniel R."/>
            <person name="Brune A."/>
        </authorList>
    </citation>
    <scope>NUCLEOTIDE SEQUENCE</scope>
    <source>
        <strain evidence="1">Ag1</strain>
    </source>
</reference>
<dbReference type="EMBL" id="JAWDKA010000011">
    <property type="protein sequence ID" value="MDV0442524.1"/>
    <property type="molecule type" value="Genomic_DNA"/>
</dbReference>
<evidence type="ECO:0000313" key="1">
    <source>
        <dbReference type="EMBL" id="MDV0442524.1"/>
    </source>
</evidence>
<sequence length="56" mass="6454">MYKLSGDNPGSNTNTARVPFLHFTRVILKKTHKLYKIHNITTLIEHRNADTSAFQN</sequence>
<dbReference type="AlphaFoldDB" id="A0AAE4MDY3"/>
<protein>
    <submittedName>
        <fullName evidence="1">Uncharacterized protein</fullName>
    </submittedName>
</protein>
<accession>A0AAE4MDY3</accession>